<protein>
    <submittedName>
        <fullName evidence="2">1-acyl-sn-glycerol-3-phosphate acyltransferase</fullName>
    </submittedName>
</protein>
<feature type="compositionally biased region" description="Basic and acidic residues" evidence="1">
    <location>
        <begin position="1"/>
        <end position="15"/>
    </location>
</feature>
<keyword evidence="2" id="KW-0012">Acyltransferase</keyword>
<dbReference type="Proteomes" id="UP000250235">
    <property type="component" value="Unassembled WGS sequence"/>
</dbReference>
<evidence type="ECO:0000313" key="3">
    <source>
        <dbReference type="Proteomes" id="UP000250235"/>
    </source>
</evidence>
<proteinExistence type="predicted"/>
<reference evidence="2 3" key="1">
    <citation type="journal article" date="2015" name="Proc. Natl. Acad. Sci. U.S.A.">
        <title>The resurrection genome of Boea hygrometrica: A blueprint for survival of dehydration.</title>
        <authorList>
            <person name="Xiao L."/>
            <person name="Yang G."/>
            <person name="Zhang L."/>
            <person name="Yang X."/>
            <person name="Zhao S."/>
            <person name="Ji Z."/>
            <person name="Zhou Q."/>
            <person name="Hu M."/>
            <person name="Wang Y."/>
            <person name="Chen M."/>
            <person name="Xu Y."/>
            <person name="Jin H."/>
            <person name="Xiao X."/>
            <person name="Hu G."/>
            <person name="Bao F."/>
            <person name="Hu Y."/>
            <person name="Wan P."/>
            <person name="Li L."/>
            <person name="Deng X."/>
            <person name="Kuang T."/>
            <person name="Xiang C."/>
            <person name="Zhu J.K."/>
            <person name="Oliver M.J."/>
            <person name="He Y."/>
        </authorList>
    </citation>
    <scope>NUCLEOTIDE SEQUENCE [LARGE SCALE GENOMIC DNA]</scope>
    <source>
        <strain evidence="3">cv. XS01</strain>
    </source>
</reference>
<name>A0A2Z7BFE3_9LAMI</name>
<keyword evidence="3" id="KW-1185">Reference proteome</keyword>
<sequence length="67" mass="7350">MGCHQEEADSKRQEKITATNTENLSRGRENQDLIAAHIAQLVAVTVEQVLDRRSEANPPPDPQIGGD</sequence>
<evidence type="ECO:0000256" key="1">
    <source>
        <dbReference type="SAM" id="MobiDB-lite"/>
    </source>
</evidence>
<dbReference type="GO" id="GO:0016746">
    <property type="term" value="F:acyltransferase activity"/>
    <property type="evidence" value="ECO:0007669"/>
    <property type="project" value="UniProtKB-KW"/>
</dbReference>
<gene>
    <name evidence="2" type="ORF">F511_03328</name>
</gene>
<organism evidence="2 3">
    <name type="scientific">Dorcoceras hygrometricum</name>
    <dbReference type="NCBI Taxonomy" id="472368"/>
    <lineage>
        <taxon>Eukaryota</taxon>
        <taxon>Viridiplantae</taxon>
        <taxon>Streptophyta</taxon>
        <taxon>Embryophyta</taxon>
        <taxon>Tracheophyta</taxon>
        <taxon>Spermatophyta</taxon>
        <taxon>Magnoliopsida</taxon>
        <taxon>eudicotyledons</taxon>
        <taxon>Gunneridae</taxon>
        <taxon>Pentapetalae</taxon>
        <taxon>asterids</taxon>
        <taxon>lamiids</taxon>
        <taxon>Lamiales</taxon>
        <taxon>Gesneriaceae</taxon>
        <taxon>Didymocarpoideae</taxon>
        <taxon>Trichosporeae</taxon>
        <taxon>Loxocarpinae</taxon>
        <taxon>Dorcoceras</taxon>
    </lineage>
</organism>
<evidence type="ECO:0000313" key="2">
    <source>
        <dbReference type="EMBL" id="KZV33062.1"/>
    </source>
</evidence>
<keyword evidence="2" id="KW-0808">Transferase</keyword>
<accession>A0A2Z7BFE3</accession>
<dbReference type="EMBL" id="KV006334">
    <property type="protein sequence ID" value="KZV33062.1"/>
    <property type="molecule type" value="Genomic_DNA"/>
</dbReference>
<feature type="region of interest" description="Disordered" evidence="1">
    <location>
        <begin position="1"/>
        <end position="28"/>
    </location>
</feature>
<dbReference type="AlphaFoldDB" id="A0A2Z7BFE3"/>